<evidence type="ECO:0000313" key="1">
    <source>
        <dbReference type="EMBL" id="EED34284.1"/>
    </source>
</evidence>
<sequence length="63" mass="7218">MLENTTRNPGQEYDLNKVRETVEAGAGYVSQRNAHEQHSATQNVVTYLIEQLKFHESQRSSEP</sequence>
<dbReference type="EMBL" id="DS999411">
    <property type="protein sequence ID" value="EED34284.1"/>
    <property type="molecule type" value="Genomic_DNA"/>
</dbReference>
<dbReference type="Proteomes" id="UP000004699">
    <property type="component" value="Unassembled WGS sequence"/>
</dbReference>
<gene>
    <name evidence="1" type="ORF">NOR51B_221</name>
</gene>
<protein>
    <submittedName>
        <fullName evidence="1">Uncharacterized protein</fullName>
    </submittedName>
</protein>
<dbReference type="AlphaFoldDB" id="B8KXT8"/>
<reference evidence="2" key="1">
    <citation type="journal article" date="2013" name="BMC Microbiol.">
        <title>Taxonomy and evolution of bacteriochlorophyll a-containing members of the OM60/NOR5 clade of marine gammaproteobacteria: description of Luminiphilus syltensis gen. nov., sp. nov., reclassification of Haliea rubra as Pseudohaliea rubra gen. nov., comb. nov., and emendation of Chromatocurvus halotolerans.</title>
        <authorList>
            <person name="Spring S."/>
            <person name="Riedel T."/>
            <person name="Sproer C."/>
            <person name="Yan S."/>
            <person name="Harder J."/>
            <person name="Fuchs B.M."/>
        </authorList>
    </citation>
    <scope>NUCLEOTIDE SEQUENCE [LARGE SCALE GENOMIC DNA]</scope>
    <source>
        <strain evidence="2">NOR51-B</strain>
    </source>
</reference>
<accession>B8KXT8</accession>
<keyword evidence="2" id="KW-1185">Reference proteome</keyword>
<proteinExistence type="predicted"/>
<organism evidence="1 2">
    <name type="scientific">Luminiphilus syltensis NOR5-1B</name>
    <dbReference type="NCBI Taxonomy" id="565045"/>
    <lineage>
        <taxon>Bacteria</taxon>
        <taxon>Pseudomonadati</taxon>
        <taxon>Pseudomonadota</taxon>
        <taxon>Gammaproteobacteria</taxon>
        <taxon>Cellvibrionales</taxon>
        <taxon>Halieaceae</taxon>
        <taxon>Luminiphilus</taxon>
    </lineage>
</organism>
<evidence type="ECO:0000313" key="2">
    <source>
        <dbReference type="Proteomes" id="UP000004699"/>
    </source>
</evidence>
<dbReference type="HOGENOM" id="CLU_2880530_0_0_6"/>
<name>B8KXT8_9GAMM</name>